<organism evidence="1 2">
    <name type="scientific">Dipteronia sinensis</name>
    <dbReference type="NCBI Taxonomy" id="43782"/>
    <lineage>
        <taxon>Eukaryota</taxon>
        <taxon>Viridiplantae</taxon>
        <taxon>Streptophyta</taxon>
        <taxon>Embryophyta</taxon>
        <taxon>Tracheophyta</taxon>
        <taxon>Spermatophyta</taxon>
        <taxon>Magnoliopsida</taxon>
        <taxon>eudicotyledons</taxon>
        <taxon>Gunneridae</taxon>
        <taxon>Pentapetalae</taxon>
        <taxon>rosids</taxon>
        <taxon>malvids</taxon>
        <taxon>Sapindales</taxon>
        <taxon>Sapindaceae</taxon>
        <taxon>Hippocastanoideae</taxon>
        <taxon>Acereae</taxon>
        <taxon>Dipteronia</taxon>
    </lineage>
</organism>
<proteinExistence type="predicted"/>
<reference evidence="1" key="1">
    <citation type="journal article" date="2023" name="Plant J.">
        <title>Genome sequences and population genomics provide insights into the demographic history, inbreeding, and mutation load of two 'living fossil' tree species of Dipteronia.</title>
        <authorList>
            <person name="Feng Y."/>
            <person name="Comes H.P."/>
            <person name="Chen J."/>
            <person name="Zhu S."/>
            <person name="Lu R."/>
            <person name="Zhang X."/>
            <person name="Li P."/>
            <person name="Qiu J."/>
            <person name="Olsen K.M."/>
            <person name="Qiu Y."/>
        </authorList>
    </citation>
    <scope>NUCLEOTIDE SEQUENCE</scope>
    <source>
        <strain evidence="1">NBL</strain>
    </source>
</reference>
<gene>
    <name evidence="1" type="ORF">Dsin_017848</name>
</gene>
<dbReference type="Proteomes" id="UP001281410">
    <property type="component" value="Unassembled WGS sequence"/>
</dbReference>
<dbReference type="AlphaFoldDB" id="A0AAE0E737"/>
<protein>
    <submittedName>
        <fullName evidence="1">Uncharacterized protein</fullName>
    </submittedName>
</protein>
<accession>A0AAE0E737</accession>
<keyword evidence="2" id="KW-1185">Reference proteome</keyword>
<evidence type="ECO:0000313" key="1">
    <source>
        <dbReference type="EMBL" id="KAK3213142.1"/>
    </source>
</evidence>
<evidence type="ECO:0000313" key="2">
    <source>
        <dbReference type="Proteomes" id="UP001281410"/>
    </source>
</evidence>
<sequence>MESNNNPFKANHPDEAHAFFLPFSVANVIHYVYHPITAVKEYSRQRLKRLLLDYITVLAHKYPNWNRSN</sequence>
<comment type="caution">
    <text evidence="1">The sequence shown here is derived from an EMBL/GenBank/DDBJ whole genome shotgun (WGS) entry which is preliminary data.</text>
</comment>
<dbReference type="EMBL" id="JANJYJ010000005">
    <property type="protein sequence ID" value="KAK3213142.1"/>
    <property type="molecule type" value="Genomic_DNA"/>
</dbReference>
<name>A0AAE0E737_9ROSI</name>